<name>A0ABN2L9E3_9ACTN</name>
<protein>
    <submittedName>
        <fullName evidence="2">Plasmid transfer protein TraA</fullName>
    </submittedName>
</protein>
<dbReference type="EMBL" id="BAAALS010000099">
    <property type="protein sequence ID" value="GAA1780441.1"/>
    <property type="molecule type" value="Genomic_DNA"/>
</dbReference>
<dbReference type="Proteomes" id="UP001500655">
    <property type="component" value="Unassembled WGS sequence"/>
</dbReference>
<evidence type="ECO:0000256" key="1">
    <source>
        <dbReference type="SAM" id="MobiDB-lite"/>
    </source>
</evidence>
<proteinExistence type="predicted"/>
<dbReference type="RefSeq" id="WP_051785501.1">
    <property type="nucleotide sequence ID" value="NZ_BAAALS010000099.1"/>
</dbReference>
<accession>A0ABN2L9E3</accession>
<feature type="region of interest" description="Disordered" evidence="1">
    <location>
        <begin position="1"/>
        <end position="59"/>
    </location>
</feature>
<gene>
    <name evidence="2" type="primary">traA</name>
    <name evidence="2" type="ORF">GCM10009681_57630</name>
</gene>
<feature type="compositionally biased region" description="Polar residues" evidence="1">
    <location>
        <begin position="31"/>
        <end position="45"/>
    </location>
</feature>
<sequence>MPINGQRTSSSTRTNPRSKGGTTKHGPSFSFGPNINVNSTKTTNTGGSRGAAGGSRSQFMLPDPEFGSAAELRNYCNTLRAFGVHASIEVMVAAEILQAALSQANGLKDDNFIQHKLRARKVARKLKKSGEALADAASLAAATYAAFQREYADIMSARTPNRPAQSRPFQY</sequence>
<dbReference type="NCBIfam" id="NF041213">
    <property type="entry name" value="plasmid_TraA"/>
    <property type="match status" value="1"/>
</dbReference>
<feature type="compositionally biased region" description="Low complexity" evidence="1">
    <location>
        <begin position="7"/>
        <end position="18"/>
    </location>
</feature>
<evidence type="ECO:0000313" key="3">
    <source>
        <dbReference type="Proteomes" id="UP001500655"/>
    </source>
</evidence>
<evidence type="ECO:0000313" key="2">
    <source>
        <dbReference type="EMBL" id="GAA1780441.1"/>
    </source>
</evidence>
<organism evidence="2 3">
    <name type="scientific">Luedemannella helvata</name>
    <dbReference type="NCBI Taxonomy" id="349315"/>
    <lineage>
        <taxon>Bacteria</taxon>
        <taxon>Bacillati</taxon>
        <taxon>Actinomycetota</taxon>
        <taxon>Actinomycetes</taxon>
        <taxon>Micromonosporales</taxon>
        <taxon>Micromonosporaceae</taxon>
        <taxon>Luedemannella</taxon>
    </lineage>
</organism>
<comment type="caution">
    <text evidence="2">The sequence shown here is derived from an EMBL/GenBank/DDBJ whole genome shotgun (WGS) entry which is preliminary data.</text>
</comment>
<dbReference type="InterPro" id="IPR053789">
    <property type="entry name" value="TraA-like"/>
</dbReference>
<keyword evidence="3" id="KW-1185">Reference proteome</keyword>
<reference evidence="2 3" key="1">
    <citation type="journal article" date="2019" name="Int. J. Syst. Evol. Microbiol.">
        <title>The Global Catalogue of Microorganisms (GCM) 10K type strain sequencing project: providing services to taxonomists for standard genome sequencing and annotation.</title>
        <authorList>
            <consortium name="The Broad Institute Genomics Platform"/>
            <consortium name="The Broad Institute Genome Sequencing Center for Infectious Disease"/>
            <person name="Wu L."/>
            <person name="Ma J."/>
        </authorList>
    </citation>
    <scope>NUCLEOTIDE SEQUENCE [LARGE SCALE GENOMIC DNA]</scope>
    <source>
        <strain evidence="2 3">JCM 13249</strain>
    </source>
</reference>